<dbReference type="SMART" id="SM00112">
    <property type="entry name" value="CA"/>
    <property type="match status" value="14"/>
</dbReference>
<dbReference type="PANTHER" id="PTHR24026">
    <property type="entry name" value="FAT ATYPICAL CADHERIN-RELATED"/>
    <property type="match status" value="1"/>
</dbReference>
<feature type="domain" description="Cadherin" evidence="10">
    <location>
        <begin position="765"/>
        <end position="859"/>
    </location>
</feature>
<dbReference type="PROSITE" id="PS50268">
    <property type="entry name" value="CADHERIN_2"/>
    <property type="match status" value="14"/>
</dbReference>
<keyword evidence="2" id="KW-0812">Transmembrane</keyword>
<feature type="domain" description="Cadherin" evidence="10">
    <location>
        <begin position="1597"/>
        <end position="1705"/>
    </location>
</feature>
<keyword evidence="7" id="KW-0472">Membrane</keyword>
<keyword evidence="6" id="KW-1133">Transmembrane helix</keyword>
<dbReference type="PANTHER" id="PTHR24026:SF126">
    <property type="entry name" value="PROTOCADHERIN FAT 4"/>
    <property type="match status" value="1"/>
</dbReference>
<dbReference type="EMBL" id="AYCK01013553">
    <property type="status" value="NOT_ANNOTATED_CDS"/>
    <property type="molecule type" value="Genomic_DNA"/>
</dbReference>
<dbReference type="InterPro" id="IPR020894">
    <property type="entry name" value="Cadherin_CS"/>
</dbReference>
<reference evidence="12" key="1">
    <citation type="submission" date="2013-10" db="EMBL/GenBank/DDBJ databases">
        <authorList>
            <person name="Schartl M."/>
            <person name="Warren W."/>
        </authorList>
    </citation>
    <scope>NUCLEOTIDE SEQUENCE [LARGE SCALE GENOMIC DNA]</scope>
    <source>
        <strain evidence="12">female</strain>
    </source>
</reference>
<dbReference type="GO" id="GO:0005886">
    <property type="term" value="C:plasma membrane"/>
    <property type="evidence" value="ECO:0007669"/>
    <property type="project" value="UniProtKB-SubCell"/>
</dbReference>
<organism evidence="11 12">
    <name type="scientific">Poecilia formosa</name>
    <name type="common">Amazon molly</name>
    <name type="synonym">Limia formosa</name>
    <dbReference type="NCBI Taxonomy" id="48698"/>
    <lineage>
        <taxon>Eukaryota</taxon>
        <taxon>Metazoa</taxon>
        <taxon>Chordata</taxon>
        <taxon>Craniata</taxon>
        <taxon>Vertebrata</taxon>
        <taxon>Euteleostomi</taxon>
        <taxon>Actinopterygii</taxon>
        <taxon>Neopterygii</taxon>
        <taxon>Teleostei</taxon>
        <taxon>Neoteleostei</taxon>
        <taxon>Acanthomorphata</taxon>
        <taxon>Ovalentaria</taxon>
        <taxon>Atherinomorphae</taxon>
        <taxon>Cyprinodontiformes</taxon>
        <taxon>Poeciliidae</taxon>
        <taxon>Poeciliinae</taxon>
        <taxon>Poecilia</taxon>
    </lineage>
</organism>
<dbReference type="CDD" id="cd11304">
    <property type="entry name" value="Cadherin_repeat"/>
    <property type="match status" value="13"/>
</dbReference>
<evidence type="ECO:0000256" key="2">
    <source>
        <dbReference type="ARBA" id="ARBA00022692"/>
    </source>
</evidence>
<evidence type="ECO:0000256" key="4">
    <source>
        <dbReference type="ARBA" id="ARBA00022837"/>
    </source>
</evidence>
<feature type="domain" description="Cadherin" evidence="10">
    <location>
        <begin position="449"/>
        <end position="556"/>
    </location>
</feature>
<dbReference type="EMBL" id="AYCK01013552">
    <property type="status" value="NOT_ANNOTATED_CDS"/>
    <property type="molecule type" value="Genomic_DNA"/>
</dbReference>
<feature type="domain" description="Cadherin" evidence="10">
    <location>
        <begin position="1815"/>
        <end position="1923"/>
    </location>
</feature>
<evidence type="ECO:0000313" key="11">
    <source>
        <dbReference type="Ensembl" id="ENSPFOP00000003749.1"/>
    </source>
</evidence>
<dbReference type="EMBL" id="AYCK01013554">
    <property type="status" value="NOT_ANNOTATED_CDS"/>
    <property type="molecule type" value="Genomic_DNA"/>
</dbReference>
<dbReference type="GO" id="GO:0007163">
    <property type="term" value="P:establishment or maintenance of cell polarity"/>
    <property type="evidence" value="ECO:0007669"/>
    <property type="project" value="UniProtKB-ARBA"/>
</dbReference>
<dbReference type="FunFam" id="2.60.40.60:FF:000020">
    <property type="entry name" value="Dachsous cadherin-related 1b"/>
    <property type="match status" value="1"/>
</dbReference>
<dbReference type="Ensembl" id="ENSPFOT00000003757.1">
    <property type="protein sequence ID" value="ENSPFOP00000003749.1"/>
    <property type="gene ID" value="ENSPFOG00000003839.1"/>
</dbReference>
<proteinExistence type="predicted"/>
<keyword evidence="8" id="KW-0325">Glycoprotein</keyword>
<evidence type="ECO:0000256" key="8">
    <source>
        <dbReference type="ARBA" id="ARBA00023180"/>
    </source>
</evidence>
<dbReference type="Gene3D" id="2.60.40.60">
    <property type="entry name" value="Cadherins"/>
    <property type="match status" value="15"/>
</dbReference>
<dbReference type="GO" id="GO:0007156">
    <property type="term" value="P:homophilic cell adhesion via plasma membrane adhesion molecules"/>
    <property type="evidence" value="ECO:0007669"/>
    <property type="project" value="InterPro"/>
</dbReference>
<feature type="domain" description="Cadherin" evidence="10">
    <location>
        <begin position="4"/>
        <end position="40"/>
    </location>
</feature>
<feature type="domain" description="Cadherin" evidence="10">
    <location>
        <begin position="41"/>
        <end position="143"/>
    </location>
</feature>
<dbReference type="PROSITE" id="PS00232">
    <property type="entry name" value="CADHERIN_1"/>
    <property type="match status" value="6"/>
</dbReference>
<evidence type="ECO:0000256" key="3">
    <source>
        <dbReference type="ARBA" id="ARBA00022737"/>
    </source>
</evidence>
<keyword evidence="4 9" id="KW-0106">Calcium</keyword>
<feature type="domain" description="Cadherin" evidence="10">
    <location>
        <begin position="144"/>
        <end position="345"/>
    </location>
</feature>
<feature type="domain" description="Cadherin" evidence="10">
    <location>
        <begin position="1388"/>
        <end position="1494"/>
    </location>
</feature>
<protein>
    <recommendedName>
        <fullName evidence="10">Cadherin domain-containing protein</fullName>
    </recommendedName>
</protein>
<dbReference type="FunFam" id="2.60.40.60:FF:000002">
    <property type="entry name" value="Protocadherin alpha 2"/>
    <property type="match status" value="1"/>
</dbReference>
<keyword evidence="3" id="KW-0677">Repeat</keyword>
<dbReference type="FunFam" id="2.60.40.60:FF:000092">
    <property type="entry name" value="Protocadherin 8"/>
    <property type="match status" value="2"/>
</dbReference>
<feature type="domain" description="Cadherin" evidence="10">
    <location>
        <begin position="994"/>
        <end position="1084"/>
    </location>
</feature>
<feature type="domain" description="Cadherin" evidence="10">
    <location>
        <begin position="557"/>
        <end position="658"/>
    </location>
</feature>
<dbReference type="GeneTree" id="ENSGT00940000163878"/>
<keyword evidence="5" id="KW-0130">Cell adhesion</keyword>
<dbReference type="InterPro" id="IPR015919">
    <property type="entry name" value="Cadherin-like_sf"/>
</dbReference>
<evidence type="ECO:0000259" key="10">
    <source>
        <dbReference type="PROSITE" id="PS50268"/>
    </source>
</evidence>
<dbReference type="SUPFAM" id="SSF49313">
    <property type="entry name" value="Cadherin-like"/>
    <property type="match status" value="14"/>
</dbReference>
<sequence length="1951" mass="212378">MDSSEISVSIKAAQRDDPLKTADAVVSVTVQDVNDNAPEFDQSSYNISLLENSPANTVVFKAVVTDKDQGGFVGTLQILPESTSFSISPDGTVRVINPEVLDREVTETFVFQIEAKETEVPNQITTAQVTVSLLDENDNSPAFTSSMYEGQVFKNQTVGNLVVKVEAEDPDDGKNGEIQYSITFGNNDGYFSINASTGEISLANLIPLKENQVLEFPLYITARDGGTISRSTSAQAIIRAPGNSKPQFLQELYQGAVEEEQEPGALVVKVNFLAISSEPVTLQVTTEADKFSISNTGEVTTTVKLDHDDGPHNYSVGISISDGVTTDTAVVEVQVTDINDNSPVFASSSVSKSVPEDTEVGSNITEVAATDKDSGFNQEIRYSLRGGDGRFFIDPVSGMVSLAAALDRETTAAYELLVVAEDQGRPARSATATLAIQVTDVNDNTPRFSQPEYQVEVSETEAVGTSLLTLSAEDPDEGANGRVTYSISEQSPSSEPAVFQLDASSGILSLVQPLNYSEVKEFTLSVQASDGGSPSLVGNGSVVVKVKDVNNNPPKFSKERYDVAISENLASGASILTLEVTDVDEVGFSNGHFVYTSDTFDINNQGVVSLKKDSTLDRETKDSYMLQVVAVDQPTDGLSATAQLNITVLDYNDNSPQFPNIPYPLEIPEGEYSAENPGEIFTIQPTDADIGLNGEVTLSLSPPHPIFSFREDGMLLVVGSLDREKTETYNLVLKASDKGSPQRENITTISVSITDVNDNKPEFSSSSYETSTLVKEAEKGKLLLTLRATDKDTGNNSLITYSFSEGHSPHLALDSETGEVTLTSDLTDVTEDTTLVLTAEATDHGKPPLSATARVVVNIRIASLVDGVAFMNSSYNFKLKENENSGVNVGQVQASAGSNLYNVSYELRTHKDLFSIDSDGSIVSTKELDKEEQEWYILDVEAVDTRTPPTSAVVMVRIQVEDVNEPPAFSSEIASTVMLRQLQTTFHFTYLSQASDPDVGDNSDLVYSLSGESSSFDMEPASGLLYVVSVADLGGKTVSVEVKATDPDGLSATTTVKGSASSSDVTIISINQPANIVEKKVPELEESPSLVSVDFNMKDLPYHYTVYFSSLNRILYFYKNSNNFSVGLVLLPIDFTINRKFSFTPFTFTPTAKQMQNQSQITFQDMNTALNLIESNTLFRKSFTSNSETSVTFLIYQLQQTSQSSKKNKTAFYSATNLNVMQFYFLIYGSFLVTSICDLEKLLSYLYSVLLLSLQAAEQNLTETKTYTLILTRSAFVIVFIFPSEIERKGVKPSSLTSKICVGLIVSVWIHVVTGSPIVYDAFRPSKKAHFNSKEFQGALHNKKDICEEDFHMPFLCHVTETDNLLSAMNEFMRLIINDINDNSPVFEKKFYSQNVSEDGDLSEIRPEPIKAQDGDTGINMTITYSITSEYQANFNIDADTGVLTVVTSFDREEMDRGEISVNIKAAQTDDPLKTADAVVSVTVEDMNDNAPEFDRPSYNATVLKNSFTNTITDLDQVGFSIVIILPLTRAGEDGTFHLNIIVHNKKIQSGSSNKSKYKAVTTVQITFSRQRSATLVQIITTISVSITDDDNKPEFSSSSYETSTVEKRQPVLVLRATDKDTGNNSLITYRKTCCLPSIQQLCNTLCSYSETGEVTLTSDLTDVTEDTTLVLTAEATDHGKPPHSTTARVVVNIRNASLVDRVVFLSSSYNFKLKENQNSGAFVGQVQASAGSDLYEVSYELRTHKDLFSIHSNGSIVSTKELDKEEQEWYFLDVEAVDTRTPPTSAVAPTNQMDVFVSQVRIQVEDVNEPPAFSSDDYEASVFSIAPYKTPVIQVKASDPDVGDNSRLVYSLPGESSSFDVEPASGLLYVVSVADLGGKTVSMEVKATDSGELSATTTVKVVVQGSASSSDVTIISLNKPENIVKQNILDLEEALGKALGWTVNIIQVSS</sequence>
<dbReference type="FunFam" id="2.60.40.60:FF:000116">
    <property type="entry name" value="Dachsous cadherin-related 2"/>
    <property type="match status" value="2"/>
</dbReference>
<evidence type="ECO:0000256" key="6">
    <source>
        <dbReference type="ARBA" id="ARBA00022989"/>
    </source>
</evidence>
<feature type="domain" description="Cadherin" evidence="10">
    <location>
        <begin position="346"/>
        <end position="448"/>
    </location>
</feature>
<dbReference type="OMA" id="FNIRENT"/>
<evidence type="ECO:0000256" key="9">
    <source>
        <dbReference type="PROSITE-ProRule" id="PRU00043"/>
    </source>
</evidence>
<dbReference type="eggNOG" id="KOG1219">
    <property type="taxonomic scope" value="Eukaryota"/>
</dbReference>
<evidence type="ECO:0000256" key="1">
    <source>
        <dbReference type="ARBA" id="ARBA00004167"/>
    </source>
</evidence>
<feature type="domain" description="Cadherin" evidence="10">
    <location>
        <begin position="659"/>
        <end position="763"/>
    </location>
</feature>
<evidence type="ECO:0000256" key="5">
    <source>
        <dbReference type="ARBA" id="ARBA00022889"/>
    </source>
</evidence>
<evidence type="ECO:0000256" key="7">
    <source>
        <dbReference type="ARBA" id="ARBA00023136"/>
    </source>
</evidence>
<dbReference type="PRINTS" id="PR00205">
    <property type="entry name" value="CADHERIN"/>
</dbReference>
<dbReference type="GO" id="GO:0009653">
    <property type="term" value="P:anatomical structure morphogenesis"/>
    <property type="evidence" value="ECO:0007669"/>
    <property type="project" value="UniProtKB-ARBA"/>
</dbReference>
<dbReference type="EMBL" id="AYCK01013555">
    <property type="status" value="NOT_ANNOTATED_CDS"/>
    <property type="molecule type" value="Genomic_DNA"/>
</dbReference>
<reference evidence="11" key="2">
    <citation type="submission" date="2025-08" db="UniProtKB">
        <authorList>
            <consortium name="Ensembl"/>
        </authorList>
    </citation>
    <scope>IDENTIFICATION</scope>
</reference>
<dbReference type="InterPro" id="IPR002126">
    <property type="entry name" value="Cadherin-like_dom"/>
</dbReference>
<name>A0A087XD96_POEFO</name>
<keyword evidence="12" id="KW-1185">Reference proteome</keyword>
<feature type="domain" description="Cadherin" evidence="10">
    <location>
        <begin position="1706"/>
        <end position="1814"/>
    </location>
</feature>
<dbReference type="STRING" id="48698.ENSPFOP00000003749"/>
<dbReference type="Proteomes" id="UP000028760">
    <property type="component" value="Unassembled WGS sequence"/>
</dbReference>
<evidence type="ECO:0000313" key="12">
    <source>
        <dbReference type="Proteomes" id="UP000028760"/>
    </source>
</evidence>
<dbReference type="GO" id="GO:0005509">
    <property type="term" value="F:calcium ion binding"/>
    <property type="evidence" value="ECO:0007669"/>
    <property type="project" value="UniProtKB-UniRule"/>
</dbReference>
<dbReference type="EMBL" id="AYCK01013556">
    <property type="status" value="NOT_ANNOTATED_CDS"/>
    <property type="molecule type" value="Genomic_DNA"/>
</dbReference>
<accession>A0A087XD96</accession>
<comment type="subcellular location">
    <subcellularLocation>
        <location evidence="1">Membrane</location>
        <topology evidence="1">Single-pass membrane protein</topology>
    </subcellularLocation>
</comment>
<feature type="domain" description="Cadherin" evidence="10">
    <location>
        <begin position="871"/>
        <end position="969"/>
    </location>
</feature>
<dbReference type="Pfam" id="PF00028">
    <property type="entry name" value="Cadherin"/>
    <property type="match status" value="11"/>
</dbReference>
<reference evidence="11" key="3">
    <citation type="submission" date="2025-09" db="UniProtKB">
        <authorList>
            <consortium name="Ensembl"/>
        </authorList>
    </citation>
    <scope>IDENTIFICATION</scope>
</reference>